<dbReference type="EMBL" id="AP024597">
    <property type="protein sequence ID" value="BCU68811.1"/>
    <property type="molecule type" value="Genomic_DNA"/>
</dbReference>
<organism evidence="1 2">
    <name type="scientific">Stygiolobus caldivivus</name>
    <dbReference type="NCBI Taxonomy" id="2824673"/>
    <lineage>
        <taxon>Archaea</taxon>
        <taxon>Thermoproteota</taxon>
        <taxon>Thermoprotei</taxon>
        <taxon>Sulfolobales</taxon>
        <taxon>Sulfolobaceae</taxon>
        <taxon>Stygiolobus</taxon>
    </lineage>
</organism>
<evidence type="ECO:0000313" key="1">
    <source>
        <dbReference type="EMBL" id="BCU68811.1"/>
    </source>
</evidence>
<protein>
    <submittedName>
        <fullName evidence="1">Uncharacterized protein</fullName>
    </submittedName>
</protein>
<evidence type="ECO:0000313" key="2">
    <source>
        <dbReference type="Proteomes" id="UP000825123"/>
    </source>
</evidence>
<keyword evidence="2" id="KW-1185">Reference proteome</keyword>
<accession>A0A8D5U4K2</accession>
<sequence>MVGEIGQICEFLKLMGLDLRKVKYIRVDTSKITNEFIQLLLLSTNTEIILFVANSEKDAEKVTEITNSLFPDKKILSIITDEKENNTVTVIVEKRDYSQQNPPTLL</sequence>
<dbReference type="KEGG" id="csty:KN1_01080"/>
<reference evidence="1 2" key="1">
    <citation type="submission" date="2021-04" db="EMBL/GenBank/DDBJ databases">
        <title>Complete genome sequence of Stygiolobus sp. KN-1.</title>
        <authorList>
            <person name="Nakamura K."/>
            <person name="Sakai H."/>
            <person name="Kurosawa N."/>
        </authorList>
    </citation>
    <scope>NUCLEOTIDE SEQUENCE [LARGE SCALE GENOMIC DNA]</scope>
    <source>
        <strain evidence="1 2">KN-1</strain>
    </source>
</reference>
<dbReference type="RefSeq" id="WP_221288685.1">
    <property type="nucleotide sequence ID" value="NZ_AP024597.1"/>
</dbReference>
<name>A0A8D5U4K2_9CREN</name>
<dbReference type="GeneID" id="66161858"/>
<proteinExistence type="predicted"/>
<dbReference type="AlphaFoldDB" id="A0A8D5U4K2"/>
<dbReference type="Proteomes" id="UP000825123">
    <property type="component" value="Chromosome"/>
</dbReference>
<gene>
    <name evidence="1" type="ORF">KN1_01080</name>
</gene>